<evidence type="ECO:0000256" key="1">
    <source>
        <dbReference type="ARBA" id="ARBA00010197"/>
    </source>
</evidence>
<evidence type="ECO:0000313" key="8">
    <source>
        <dbReference type="Proteomes" id="UP000262825"/>
    </source>
</evidence>
<dbReference type="AlphaFoldDB" id="A0A376BAF6"/>
<dbReference type="EMBL" id="UFAJ01000571">
    <property type="protein sequence ID" value="SSD61110.1"/>
    <property type="molecule type" value="Genomic_DNA"/>
</dbReference>
<evidence type="ECO:0000256" key="2">
    <source>
        <dbReference type="ARBA" id="ARBA00022160"/>
    </source>
</evidence>
<gene>
    <name evidence="7" type="ORF">SCODWIG_02871</name>
</gene>
<reference evidence="8" key="1">
    <citation type="submission" date="2018-06" db="EMBL/GenBank/DDBJ databases">
        <authorList>
            <person name="Guldener U."/>
        </authorList>
    </citation>
    <scope>NUCLEOTIDE SEQUENCE [LARGE SCALE GENOMIC DNA]</scope>
    <source>
        <strain evidence="8">UTAD17</strain>
    </source>
</reference>
<accession>A0A376BAF6</accession>
<dbReference type="Pfam" id="PF02731">
    <property type="entry name" value="SKIP_SNW"/>
    <property type="match status" value="1"/>
</dbReference>
<comment type="similarity">
    <text evidence="1 3">Belongs to the SNW family.</text>
</comment>
<keyword evidence="3" id="KW-0508">mRNA splicing</keyword>
<comment type="function">
    <text evidence="3">Involved in pre-mRNA splicing.</text>
</comment>
<dbReference type="VEuPathDB" id="FungiDB:SCODWIG_02871"/>
<evidence type="ECO:0000259" key="6">
    <source>
        <dbReference type="Pfam" id="PF02731"/>
    </source>
</evidence>
<comment type="subcellular location">
    <subcellularLocation>
        <location evidence="3">Nucleus</location>
    </subcellularLocation>
</comment>
<feature type="region of interest" description="Disordered" evidence="5">
    <location>
        <begin position="1"/>
        <end position="21"/>
    </location>
</feature>
<organism evidence="7 8">
    <name type="scientific">Saccharomycodes ludwigii</name>
    <dbReference type="NCBI Taxonomy" id="36035"/>
    <lineage>
        <taxon>Eukaryota</taxon>
        <taxon>Fungi</taxon>
        <taxon>Dikarya</taxon>
        <taxon>Ascomycota</taxon>
        <taxon>Saccharomycotina</taxon>
        <taxon>Saccharomycetes</taxon>
        <taxon>Saccharomycodales</taxon>
        <taxon>Saccharomycodaceae</taxon>
        <taxon>Saccharomycodes</taxon>
    </lineage>
</organism>
<dbReference type="InterPro" id="IPR017862">
    <property type="entry name" value="SKI-int_prot_SKIP"/>
</dbReference>
<sequence length="436" mass="50220">MDIFTSLTSGLPPPKNSQHKSGHISNYFINVEKDLINTFLQNDYNNVANEKKDSILKTAETSNKKYVQSILKPIREKDPSFECKLPTKDEIQKSTAKTRQIVEKILTNIPNVSLNNTTKNIQSNITNLIDIREGEYDPLRPSTKPILKNIPFPEQNMENPETPIVHIPGNSKLSKQDLKNWQIPSAVSEWKNPKGFTISVEKRMDFKKAQLNNLATSVPSTEKFALLSEVLDDATDSARKMLKEKAELKAKETEEEAKKSEIKMRLLAARAQEQRQLNGNNSYSNRREHVRMERRKILEKHQPAIDKNYRGQNYRGQNYRGQNREVLDATNLSVKGEDKSTAKEVQYDSKFFTRGANAEAKRNEEQVYDKPLFNQQNVSRLYKQKRNVHEVYDQDVDEALHNVRTKSIRFSKATKIGMDSSSSIEYKEKGNERKSK</sequence>
<dbReference type="GO" id="GO:0000398">
    <property type="term" value="P:mRNA splicing, via spliceosome"/>
    <property type="evidence" value="ECO:0007669"/>
    <property type="project" value="InterPro"/>
</dbReference>
<evidence type="ECO:0000256" key="4">
    <source>
        <dbReference type="SAM" id="Coils"/>
    </source>
</evidence>
<protein>
    <recommendedName>
        <fullName evidence="2 3">Pre-mRNA-processing protein 45</fullName>
    </recommendedName>
</protein>
<keyword evidence="3" id="KW-0507">mRNA processing</keyword>
<evidence type="ECO:0000256" key="5">
    <source>
        <dbReference type="SAM" id="MobiDB-lite"/>
    </source>
</evidence>
<evidence type="ECO:0000313" key="7">
    <source>
        <dbReference type="EMBL" id="SSD61110.1"/>
    </source>
</evidence>
<keyword evidence="3" id="KW-0747">Spliceosome</keyword>
<feature type="domain" description="SKI-interacting protein SKIP SNW" evidence="6">
    <location>
        <begin position="117"/>
        <end position="275"/>
    </location>
</feature>
<dbReference type="OrthoDB" id="666364at2759"/>
<comment type="subunit">
    <text evidence="3">Associated with the spliceosome.</text>
</comment>
<evidence type="ECO:0000256" key="3">
    <source>
        <dbReference type="RuleBase" id="RU367140"/>
    </source>
</evidence>
<dbReference type="InterPro" id="IPR004015">
    <property type="entry name" value="SKI-int_prot_SKIP_SNW-dom"/>
</dbReference>
<keyword evidence="3" id="KW-0539">Nucleus</keyword>
<dbReference type="PANTHER" id="PTHR12096">
    <property type="entry name" value="NUCLEAR PROTEIN SKIP-RELATED"/>
    <property type="match status" value="1"/>
</dbReference>
<keyword evidence="4" id="KW-0175">Coiled coil</keyword>
<dbReference type="GO" id="GO:0005681">
    <property type="term" value="C:spliceosomal complex"/>
    <property type="evidence" value="ECO:0007669"/>
    <property type="project" value="UniProtKB-UniRule"/>
</dbReference>
<feature type="coiled-coil region" evidence="4">
    <location>
        <begin position="231"/>
        <end position="270"/>
    </location>
</feature>
<proteinExistence type="inferred from homology"/>
<name>A0A376BAF6_9ASCO</name>
<dbReference type="Proteomes" id="UP000262825">
    <property type="component" value="Unassembled WGS sequence"/>
</dbReference>
<keyword evidence="8" id="KW-1185">Reference proteome</keyword>